<evidence type="ECO:0000313" key="2">
    <source>
        <dbReference type="Proteomes" id="UP000317909"/>
    </source>
</evidence>
<proteinExistence type="predicted"/>
<dbReference type="KEGG" id="llh:I41_50530"/>
<sequence>MTFQYTHNLVSDLPTPRKQVLLLTCMDLRLLDNTVAFMNEYNLANRYDQLAFAGASLGVMHCSSPPYEEGSKGRRSSWKDVFFHHLDVAINDLQRNIKDIFIMEHRDCGAYEQFHPTHNFAYGDDQAEQALEEMHHREQAFAFADEIAEFGQRQLREAEKALKKGKDHHDPWEAERRVRAWRGLRSHCFLMDLRGEVKHLCR</sequence>
<organism evidence="1 2">
    <name type="scientific">Lacipirellula limnantheis</name>
    <dbReference type="NCBI Taxonomy" id="2528024"/>
    <lineage>
        <taxon>Bacteria</taxon>
        <taxon>Pseudomonadati</taxon>
        <taxon>Planctomycetota</taxon>
        <taxon>Planctomycetia</taxon>
        <taxon>Pirellulales</taxon>
        <taxon>Lacipirellulaceae</taxon>
        <taxon>Lacipirellula</taxon>
    </lineage>
</organism>
<name>A0A517U5H8_9BACT</name>
<dbReference type="RefSeq" id="WP_145435587.1">
    <property type="nucleotide sequence ID" value="NZ_CP036339.1"/>
</dbReference>
<protein>
    <recommendedName>
        <fullName evidence="3">Carbonic anhydrase</fullName>
    </recommendedName>
</protein>
<dbReference type="OrthoDB" id="288525at2"/>
<dbReference type="Proteomes" id="UP000317909">
    <property type="component" value="Chromosome"/>
</dbReference>
<keyword evidence="2" id="KW-1185">Reference proteome</keyword>
<dbReference type="EMBL" id="CP036339">
    <property type="protein sequence ID" value="QDT75810.1"/>
    <property type="molecule type" value="Genomic_DNA"/>
</dbReference>
<gene>
    <name evidence="1" type="ORF">I41_50530</name>
</gene>
<evidence type="ECO:0008006" key="3">
    <source>
        <dbReference type="Google" id="ProtNLM"/>
    </source>
</evidence>
<evidence type="ECO:0000313" key="1">
    <source>
        <dbReference type="EMBL" id="QDT75810.1"/>
    </source>
</evidence>
<reference evidence="1 2" key="1">
    <citation type="submission" date="2019-02" db="EMBL/GenBank/DDBJ databases">
        <title>Deep-cultivation of Planctomycetes and their phenomic and genomic characterization uncovers novel biology.</title>
        <authorList>
            <person name="Wiegand S."/>
            <person name="Jogler M."/>
            <person name="Boedeker C."/>
            <person name="Pinto D."/>
            <person name="Vollmers J."/>
            <person name="Rivas-Marin E."/>
            <person name="Kohn T."/>
            <person name="Peeters S.H."/>
            <person name="Heuer A."/>
            <person name="Rast P."/>
            <person name="Oberbeckmann S."/>
            <person name="Bunk B."/>
            <person name="Jeske O."/>
            <person name="Meyerdierks A."/>
            <person name="Storesund J.E."/>
            <person name="Kallscheuer N."/>
            <person name="Luecker S."/>
            <person name="Lage O.M."/>
            <person name="Pohl T."/>
            <person name="Merkel B.J."/>
            <person name="Hornburger P."/>
            <person name="Mueller R.-W."/>
            <person name="Bruemmer F."/>
            <person name="Labrenz M."/>
            <person name="Spormann A.M."/>
            <person name="Op den Camp H."/>
            <person name="Overmann J."/>
            <person name="Amann R."/>
            <person name="Jetten M.S.M."/>
            <person name="Mascher T."/>
            <person name="Medema M.H."/>
            <person name="Devos D.P."/>
            <person name="Kaster A.-K."/>
            <person name="Ovreas L."/>
            <person name="Rohde M."/>
            <person name="Galperin M.Y."/>
            <person name="Jogler C."/>
        </authorList>
    </citation>
    <scope>NUCLEOTIDE SEQUENCE [LARGE SCALE GENOMIC DNA]</scope>
    <source>
        <strain evidence="1 2">I41</strain>
    </source>
</reference>
<accession>A0A517U5H8</accession>
<dbReference type="AlphaFoldDB" id="A0A517U5H8"/>